<name>A0ABW4Q5S9_9MICC</name>
<reference evidence="3" key="1">
    <citation type="journal article" date="2019" name="Int. J. Syst. Evol. Microbiol.">
        <title>The Global Catalogue of Microorganisms (GCM) 10K type strain sequencing project: providing services to taxonomists for standard genome sequencing and annotation.</title>
        <authorList>
            <consortium name="The Broad Institute Genomics Platform"/>
            <consortium name="The Broad Institute Genome Sequencing Center for Infectious Disease"/>
            <person name="Wu L."/>
            <person name="Ma J."/>
        </authorList>
    </citation>
    <scope>NUCLEOTIDE SEQUENCE [LARGE SCALE GENOMIC DNA]</scope>
    <source>
        <strain evidence="3">JCM 11496</strain>
    </source>
</reference>
<dbReference type="PANTHER" id="PTHR30344:SF1">
    <property type="entry name" value="6-PHOSPHOGLUCONOLACTONASE"/>
    <property type="match status" value="1"/>
</dbReference>
<dbReference type="Gene3D" id="2.130.10.10">
    <property type="entry name" value="YVTN repeat-like/Quinoprotein amine dehydrogenase"/>
    <property type="match status" value="1"/>
</dbReference>
<comment type="similarity">
    <text evidence="1">Belongs to the cycloisomerase 2 family.</text>
</comment>
<dbReference type="PANTHER" id="PTHR30344">
    <property type="entry name" value="6-PHOSPHOGLUCONOLACTONASE-RELATED"/>
    <property type="match status" value="1"/>
</dbReference>
<evidence type="ECO:0000313" key="3">
    <source>
        <dbReference type="Proteomes" id="UP001597307"/>
    </source>
</evidence>
<dbReference type="Pfam" id="PF10282">
    <property type="entry name" value="Lactonase"/>
    <property type="match status" value="1"/>
</dbReference>
<dbReference type="InterPro" id="IPR019405">
    <property type="entry name" value="Lactonase_7-beta_prop"/>
</dbReference>
<dbReference type="SUPFAM" id="SSF50974">
    <property type="entry name" value="Nitrous oxide reductase, N-terminal domain"/>
    <property type="match status" value="1"/>
</dbReference>
<organism evidence="2 3">
    <name type="scientific">Arthrobacter flavus</name>
    <dbReference type="NCBI Taxonomy" id="95172"/>
    <lineage>
        <taxon>Bacteria</taxon>
        <taxon>Bacillati</taxon>
        <taxon>Actinomycetota</taxon>
        <taxon>Actinomycetes</taxon>
        <taxon>Micrococcales</taxon>
        <taxon>Micrococcaceae</taxon>
        <taxon>Arthrobacter</taxon>
    </lineage>
</organism>
<sequence>MTRFAVHVACADGQSIDTFELDATSGTLAPGQSLPLGVKVQCLAMHPFSPVLYAALATSPPSVTSLSIDSSSGSLATTHAADLVAGMAYLSVDPAGNHLLGASYTDHLVSVMKLDDDGGVVTDTTASEAPGAHAHAVVVSPDGRFVYATALGDDLIAWWALDSATGALTDHGQIATPAGSGPRHLRFSPSGTTLYALHEMSGEIAVFARDLESGALAEQQRISSISPSLNLVPGRVRNGSGPEPAANAIWCAELQVSPDGRFLYSTERTSSTIAVVAVAPDGTLSLVDTTPTQSQPRGMNIDPTGGFLLACGEASDGITLYAIDPQSGLLHERGSHGCSPGPRWIEFSPLD</sequence>
<dbReference type="Proteomes" id="UP001597307">
    <property type="component" value="Unassembled WGS sequence"/>
</dbReference>
<dbReference type="EMBL" id="JBHUGA010000006">
    <property type="protein sequence ID" value="MFD1845619.1"/>
    <property type="molecule type" value="Genomic_DNA"/>
</dbReference>
<dbReference type="InterPro" id="IPR011045">
    <property type="entry name" value="N2O_reductase_N"/>
</dbReference>
<comment type="caution">
    <text evidence="2">The sequence shown here is derived from an EMBL/GenBank/DDBJ whole genome shotgun (WGS) entry which is preliminary data.</text>
</comment>
<protein>
    <submittedName>
        <fullName evidence="2">Lactonase family protein</fullName>
    </submittedName>
</protein>
<keyword evidence="3" id="KW-1185">Reference proteome</keyword>
<gene>
    <name evidence="2" type="ORF">ACFSFX_03290</name>
</gene>
<dbReference type="InterPro" id="IPR015943">
    <property type="entry name" value="WD40/YVTN_repeat-like_dom_sf"/>
</dbReference>
<evidence type="ECO:0000313" key="2">
    <source>
        <dbReference type="EMBL" id="MFD1845619.1"/>
    </source>
</evidence>
<accession>A0ABW4Q5S9</accession>
<evidence type="ECO:0000256" key="1">
    <source>
        <dbReference type="ARBA" id="ARBA00005564"/>
    </source>
</evidence>
<dbReference type="InterPro" id="IPR050282">
    <property type="entry name" value="Cycloisomerase_2"/>
</dbReference>
<proteinExistence type="inferred from homology"/>
<dbReference type="RefSeq" id="WP_343877876.1">
    <property type="nucleotide sequence ID" value="NZ_BAAAIJ010000007.1"/>
</dbReference>